<dbReference type="SUPFAM" id="SSF52540">
    <property type="entry name" value="P-loop containing nucleoside triphosphate hydrolases"/>
    <property type="match status" value="2"/>
</dbReference>
<dbReference type="InterPro" id="IPR000330">
    <property type="entry name" value="SNF2_N"/>
</dbReference>
<dbReference type="GO" id="GO:0000209">
    <property type="term" value="P:protein polyubiquitination"/>
    <property type="evidence" value="ECO:0007669"/>
    <property type="project" value="TreeGrafter"/>
</dbReference>
<dbReference type="PANTHER" id="PTHR45865:SF1">
    <property type="entry name" value="E3 UBIQUITIN-PROTEIN LIGASE SHPRH"/>
    <property type="match status" value="1"/>
</dbReference>
<dbReference type="OrthoDB" id="423559at2759"/>
<dbReference type="GO" id="GO:0005634">
    <property type="term" value="C:nucleus"/>
    <property type="evidence" value="ECO:0007669"/>
    <property type="project" value="TreeGrafter"/>
</dbReference>
<dbReference type="Pfam" id="PF00271">
    <property type="entry name" value="Helicase_C"/>
    <property type="match status" value="1"/>
</dbReference>
<dbReference type="PANTHER" id="PTHR45865">
    <property type="entry name" value="E3 UBIQUITIN-PROTEIN LIGASE SHPRH FAMILY MEMBER"/>
    <property type="match status" value="1"/>
</dbReference>
<dbReference type="InterPro" id="IPR027417">
    <property type="entry name" value="P-loop_NTPase"/>
</dbReference>
<dbReference type="InterPro" id="IPR038718">
    <property type="entry name" value="SNF2-like_sf"/>
</dbReference>
<evidence type="ECO:0000256" key="2">
    <source>
        <dbReference type="ARBA" id="ARBA00022801"/>
    </source>
</evidence>
<evidence type="ECO:0000259" key="6">
    <source>
        <dbReference type="PROSITE" id="PS51194"/>
    </source>
</evidence>
<dbReference type="SMART" id="SM00490">
    <property type="entry name" value="HELICc"/>
    <property type="match status" value="1"/>
</dbReference>
<dbReference type="GO" id="GO:0061630">
    <property type="term" value="F:ubiquitin protein ligase activity"/>
    <property type="evidence" value="ECO:0007669"/>
    <property type="project" value="TreeGrafter"/>
</dbReference>
<evidence type="ECO:0000259" key="5">
    <source>
        <dbReference type="PROSITE" id="PS50089"/>
    </source>
</evidence>
<keyword evidence="1 4" id="KW-0863">Zinc-finger</keyword>
<accession>A0A238BIZ8</accession>
<dbReference type="Gene3D" id="3.40.50.10810">
    <property type="entry name" value="Tandem AAA-ATPase domain"/>
    <property type="match status" value="1"/>
</dbReference>
<keyword evidence="2" id="KW-0378">Hydrolase</keyword>
<keyword evidence="8" id="KW-1185">Reference proteome</keyword>
<evidence type="ECO:0000256" key="3">
    <source>
        <dbReference type="ARBA" id="ARBA00022833"/>
    </source>
</evidence>
<dbReference type="Gene3D" id="3.40.50.300">
    <property type="entry name" value="P-loop containing nucleotide triphosphate hydrolases"/>
    <property type="match status" value="1"/>
</dbReference>
<name>A0A238BIZ8_9BILA</name>
<keyword evidence="1 4" id="KW-0479">Metal-binding</keyword>
<dbReference type="GO" id="GO:0006974">
    <property type="term" value="P:DNA damage response"/>
    <property type="evidence" value="ECO:0007669"/>
    <property type="project" value="TreeGrafter"/>
</dbReference>
<evidence type="ECO:0000256" key="1">
    <source>
        <dbReference type="ARBA" id="ARBA00022771"/>
    </source>
</evidence>
<dbReference type="InterPro" id="IPR013083">
    <property type="entry name" value="Znf_RING/FYVE/PHD"/>
</dbReference>
<organism evidence="7 8">
    <name type="scientific">Onchocerca flexuosa</name>
    <dbReference type="NCBI Taxonomy" id="387005"/>
    <lineage>
        <taxon>Eukaryota</taxon>
        <taxon>Metazoa</taxon>
        <taxon>Ecdysozoa</taxon>
        <taxon>Nematoda</taxon>
        <taxon>Chromadorea</taxon>
        <taxon>Rhabditida</taxon>
        <taxon>Spirurina</taxon>
        <taxon>Spiruromorpha</taxon>
        <taxon>Filarioidea</taxon>
        <taxon>Onchocercidae</taxon>
        <taxon>Onchocerca</taxon>
    </lineage>
</organism>
<feature type="domain" description="RING-type" evidence="5">
    <location>
        <begin position="1096"/>
        <end position="1144"/>
    </location>
</feature>
<dbReference type="Pfam" id="PF00176">
    <property type="entry name" value="SNF2-rel_dom"/>
    <property type="match status" value="1"/>
</dbReference>
<dbReference type="GO" id="GO:0005524">
    <property type="term" value="F:ATP binding"/>
    <property type="evidence" value="ECO:0007669"/>
    <property type="project" value="InterPro"/>
</dbReference>
<dbReference type="Proteomes" id="UP000242913">
    <property type="component" value="Unassembled WGS sequence"/>
</dbReference>
<dbReference type="GO" id="GO:0008270">
    <property type="term" value="F:zinc ion binding"/>
    <property type="evidence" value="ECO:0007669"/>
    <property type="project" value="UniProtKB-KW"/>
</dbReference>
<dbReference type="Gene3D" id="3.30.40.10">
    <property type="entry name" value="Zinc/RING finger domain, C3HC4 (zinc finger)"/>
    <property type="match status" value="1"/>
</dbReference>
<keyword evidence="3" id="KW-0862">Zinc</keyword>
<dbReference type="GO" id="GO:0016787">
    <property type="term" value="F:hydrolase activity"/>
    <property type="evidence" value="ECO:0007669"/>
    <property type="project" value="UniProtKB-KW"/>
</dbReference>
<dbReference type="EMBL" id="KZ271521">
    <property type="protein sequence ID" value="OZC05361.1"/>
    <property type="molecule type" value="Genomic_DNA"/>
</dbReference>
<evidence type="ECO:0008006" key="9">
    <source>
        <dbReference type="Google" id="ProtNLM"/>
    </source>
</evidence>
<dbReference type="InterPro" id="IPR049730">
    <property type="entry name" value="SNF2/RAD54-like_C"/>
</dbReference>
<gene>
    <name evidence="7" type="ORF">X798_07673</name>
</gene>
<protein>
    <recommendedName>
        <fullName evidence="9">E3 ubiquitin-protein ligase SHPRH</fullName>
    </recommendedName>
</protein>
<dbReference type="CDD" id="cd18793">
    <property type="entry name" value="SF2_C_SNF"/>
    <property type="match status" value="1"/>
</dbReference>
<evidence type="ECO:0000256" key="4">
    <source>
        <dbReference type="PROSITE-ProRule" id="PRU00175"/>
    </source>
</evidence>
<sequence length="1351" mass="154550">MNRNTGEAYSDIQCSSHDESIAFDCSSPDAQNTVYCLLGSTEVDSKDVRNIEAVRQLCGSRRRSIVFCRACGLFRFGRWLTPKEKRTKLWVANLFHWQHTTGTLNEKKNWLFYKLSTLKWTRALEMVATISDEGALKFSLYLKDKVVIHKNNIYSMNDSADIKIIIAMFFPDLISAPISLAKSTIKEKENIDEFFESVRHEPVRNWEISTGNIVAVLRPYQEDAVRFMISREDPDQQTAFMVKDDFVELPTTPPILYSPITGSISRQLQRPSFGKCPPGLPPIIENMAREVDTVKIIVAELISTVVAATDGYSALQDKVNSRYRRMFCYDNLESMNPKRCKGRNSLLKPLTITCTACSTICSQERVYWDRFLSHDIPFICPECIHNEERVYPVKGTLIIAPSTICHQWYEELKRHIRDDIKIDMYRGLVNDGYKHPEYLATQDIVICSFETLRKEVYFVEARPRLDSLRHGKRHHIAPTPLLAMEWWRICIDEAQMVESTSSSVALMCDGLKAVNRWCVTGTPITNSLQDLYGLVRFLGIQPFWNECWWLNALMKPYQIGNGRPIIDFFSKIMWRNTKKTVGSQMLSPSKSNNLTVLRFTPIEEQFYRATLSSCRLKVRYMPYLHDLNTPISSLHGKDFEKLMEPLQILRKFIVFPSLRCLESKANVNTEESLQEELFRISTQQAEVHQRNILMYYSGLAGLEWLCGNKANAAKYYNGAISAMKELDQMNNKLGLKGSRCAYRQLRSDRLQQIHIFSAILDLQKDGVEVRGINQEEAEVQLNLAFTGYTEQTVSNLTQSYVAVNESSVKYQSILSEIKSRIGWLCEAISLVNNAGQQHLFVDAIRTSLENNGMPNVPASNLLGLNLFVVKRWDELIDCAREVFSEMKKIAKNNITEKKWVVILEAIIACHFSSSDGKLSKNCSLCIWNKQISQLESFLFIRGSKTSKSQDADEAGTAGEQKISSLEIIIRTFLGTLIRMQKGMQCDLVGLGKETVAQLEELKSLLALSKRLYASANEYAAKIDEVRQCKLRLQYATTDEITKYGFRLPINLIIRGTEDNKRHTDLNALELEKLKQSRCLAKLRYLSNLRSQQTYDCPICLTVLRDAWIVYPCAHCLCVTCFNRLTRRNGTILRNDGLLVCVVCRSTTYISQISYVQSKASEKNTHLLDVPNIQLKRSVSIKIDAILRRIKSIRLRDPTSKTLLFTSLTMLINPLCGVLSENNINFLNFLGTNRQKILADFRLKPEIEASYLLCLLVMPMNSGARGLNLTVANHIIFVEPQMDISQIAQAIGRIDRIGQKKQMIVHHFVVYGSIEEQIYYKYSQDQDKDWTVQSIVHLLGLIDNNEEIICDE</sequence>
<proteinExistence type="predicted"/>
<dbReference type="PROSITE" id="PS51194">
    <property type="entry name" value="HELICASE_CTER"/>
    <property type="match status" value="1"/>
</dbReference>
<feature type="domain" description="Helicase C-terminal" evidence="6">
    <location>
        <begin position="1181"/>
        <end position="1341"/>
    </location>
</feature>
<reference evidence="7 8" key="1">
    <citation type="submission" date="2015-12" db="EMBL/GenBank/DDBJ databases">
        <title>Draft genome of the nematode, Onchocerca flexuosa.</title>
        <authorList>
            <person name="Mitreva M."/>
        </authorList>
    </citation>
    <scope>NUCLEOTIDE SEQUENCE [LARGE SCALE GENOMIC DNA]</scope>
    <source>
        <strain evidence="7">Red Deer</strain>
    </source>
</reference>
<dbReference type="PROSITE" id="PS50089">
    <property type="entry name" value="ZF_RING_2"/>
    <property type="match status" value="1"/>
</dbReference>
<dbReference type="InterPro" id="IPR001841">
    <property type="entry name" value="Znf_RING"/>
</dbReference>
<dbReference type="InterPro" id="IPR052583">
    <property type="entry name" value="ATP-helicase/E3_Ub-Ligase"/>
</dbReference>
<dbReference type="InterPro" id="IPR001650">
    <property type="entry name" value="Helicase_C-like"/>
</dbReference>
<dbReference type="SUPFAM" id="SSF57850">
    <property type="entry name" value="RING/U-box"/>
    <property type="match status" value="1"/>
</dbReference>
<evidence type="ECO:0000313" key="8">
    <source>
        <dbReference type="Proteomes" id="UP000242913"/>
    </source>
</evidence>
<dbReference type="CDD" id="cd18070">
    <property type="entry name" value="DEXQc_SHPRH"/>
    <property type="match status" value="1"/>
</dbReference>
<evidence type="ECO:0000313" key="7">
    <source>
        <dbReference type="EMBL" id="OZC05361.1"/>
    </source>
</evidence>